<dbReference type="PROSITE" id="PS50020">
    <property type="entry name" value="WW_DOMAIN_2"/>
    <property type="match status" value="2"/>
</dbReference>
<proteinExistence type="predicted"/>
<feature type="compositionally biased region" description="Basic residues" evidence="1">
    <location>
        <begin position="360"/>
        <end position="371"/>
    </location>
</feature>
<feature type="domain" description="WW" evidence="2">
    <location>
        <begin position="1"/>
        <end position="33"/>
    </location>
</feature>
<dbReference type="SMART" id="SM00456">
    <property type="entry name" value="WW"/>
    <property type="match status" value="2"/>
</dbReference>
<dbReference type="Pfam" id="PF00620">
    <property type="entry name" value="RhoGAP"/>
    <property type="match status" value="1"/>
</dbReference>
<dbReference type="PROSITE" id="PS51016">
    <property type="entry name" value="MYTH4"/>
    <property type="match status" value="1"/>
</dbReference>
<dbReference type="InterPro" id="IPR000198">
    <property type="entry name" value="RhoGAP_dom"/>
</dbReference>
<dbReference type="EMBL" id="MCOG01000163">
    <property type="protein sequence ID" value="ORY32662.1"/>
    <property type="molecule type" value="Genomic_DNA"/>
</dbReference>
<accession>A0A1Y2BCV5</accession>
<dbReference type="STRING" id="1754190.A0A1Y2BCV5"/>
<gene>
    <name evidence="5" type="ORF">LY90DRAFT_705184</name>
</gene>
<dbReference type="PANTHER" id="PTHR45876:SF8">
    <property type="entry name" value="FI04035P"/>
    <property type="match status" value="1"/>
</dbReference>
<dbReference type="GO" id="GO:0005737">
    <property type="term" value="C:cytoplasm"/>
    <property type="evidence" value="ECO:0007669"/>
    <property type="project" value="TreeGrafter"/>
</dbReference>
<feature type="domain" description="MyTH4" evidence="4">
    <location>
        <begin position="212"/>
        <end position="364"/>
    </location>
</feature>
<feature type="domain" description="Rho-GAP" evidence="3">
    <location>
        <begin position="472"/>
        <end position="663"/>
    </location>
</feature>
<dbReference type="GO" id="GO:0005096">
    <property type="term" value="F:GTPase activator activity"/>
    <property type="evidence" value="ECO:0007669"/>
    <property type="project" value="TreeGrafter"/>
</dbReference>
<evidence type="ECO:0000313" key="5">
    <source>
        <dbReference type="EMBL" id="ORY32662.1"/>
    </source>
</evidence>
<evidence type="ECO:0000259" key="4">
    <source>
        <dbReference type="PROSITE" id="PS51016"/>
    </source>
</evidence>
<dbReference type="FunFam" id="1.10.555.10:FF:000045">
    <property type="entry name" value="RhoGAP domain containing protein"/>
    <property type="match status" value="1"/>
</dbReference>
<dbReference type="PANTHER" id="PTHR45876">
    <property type="entry name" value="FI04035P"/>
    <property type="match status" value="1"/>
</dbReference>
<dbReference type="SUPFAM" id="SSF51045">
    <property type="entry name" value="WW domain"/>
    <property type="match status" value="1"/>
</dbReference>
<dbReference type="SMART" id="SM00139">
    <property type="entry name" value="MyTH4"/>
    <property type="match status" value="1"/>
</dbReference>
<dbReference type="GO" id="GO:0005856">
    <property type="term" value="C:cytoskeleton"/>
    <property type="evidence" value="ECO:0007669"/>
    <property type="project" value="InterPro"/>
</dbReference>
<evidence type="ECO:0000313" key="6">
    <source>
        <dbReference type="Proteomes" id="UP000193920"/>
    </source>
</evidence>
<dbReference type="Gene3D" id="1.25.40.530">
    <property type="entry name" value="MyTH4 domain"/>
    <property type="match status" value="1"/>
</dbReference>
<name>A0A1Y2BCV5_9FUNG</name>
<feature type="region of interest" description="Disordered" evidence="1">
    <location>
        <begin position="351"/>
        <end position="421"/>
    </location>
</feature>
<organism evidence="5 6">
    <name type="scientific">Neocallimastix californiae</name>
    <dbReference type="NCBI Taxonomy" id="1754190"/>
    <lineage>
        <taxon>Eukaryota</taxon>
        <taxon>Fungi</taxon>
        <taxon>Fungi incertae sedis</taxon>
        <taxon>Chytridiomycota</taxon>
        <taxon>Chytridiomycota incertae sedis</taxon>
        <taxon>Neocallimastigomycetes</taxon>
        <taxon>Neocallimastigales</taxon>
        <taxon>Neocallimastigaceae</taxon>
        <taxon>Neocallimastix</taxon>
    </lineage>
</organism>
<dbReference type="InterPro" id="IPR000857">
    <property type="entry name" value="MyTH4_dom"/>
</dbReference>
<feature type="domain" description="WW" evidence="2">
    <location>
        <begin position="40"/>
        <end position="74"/>
    </location>
</feature>
<dbReference type="InterPro" id="IPR001202">
    <property type="entry name" value="WW_dom"/>
</dbReference>
<comment type="caution">
    <text evidence="5">The sequence shown here is derived from an EMBL/GenBank/DDBJ whole genome shotgun (WGS) entry which is preliminary data.</text>
</comment>
<sequence>MSHEWIELVDPHTNKRFYANVKTGSCTWEKPNGISFEGNSDYNVEWWELYDKNHEMPYYYNTKTKFTDWDRPEGVEIISLIKLQQTTILKNVSRNSIIKYEVRNEDIFDREETDEIEGKENQEVSMFTEDSGLNPTEDIKIEETPVNYNGTSFGQSKILPVSMKFENYKRLSSEILDHIKTYGFDEYAKKNFMEHRKGLFRKKVPVENLLCWSKQSIRKPLLKSSREYYKDALHCFSLIQRVLGEKSSTSNLTDVQKLVEIGLSNQGIRDEIYCQVCKQLNKNPNFGHIVLGWKLMSVLVVAFPPSRDFEEYLKCFIEKYTHSSWTSYLINDTLGGSRKKDYQKEVNNKDDAISNSSKESHHHHHKKRKSISVHSINQITNNSSFSSNSSGNSSSSNNSSTYSHSNDNVLNENHPNKEFEDDERIKTIQILSQHCYRKLAKTCIVGPIGKPLSLKEIEQKMNAAFHFSYFGETLEDIMEQQKKEEGSELEVPSILVFLSDSILKLNGSTTEGIFRVPGDVDSVSELRYQVEKKNFDLNGCTDPHVPASLLKLWLRELAEPLIPAFAYDECIEIGKKECDENVSVLALELIESLPEINRLVIDYMINFLKIIARPENQKYTKMTLANLAMVFAPNFLRCPSDNPQTIFENTKHEQAFIRILIAI</sequence>
<keyword evidence="6" id="KW-1185">Reference proteome</keyword>
<dbReference type="Gene3D" id="2.20.70.10">
    <property type="match status" value="2"/>
</dbReference>
<dbReference type="OrthoDB" id="437889at2759"/>
<dbReference type="SMART" id="SM00324">
    <property type="entry name" value="RhoGAP"/>
    <property type="match status" value="1"/>
</dbReference>
<dbReference type="Gene3D" id="1.10.555.10">
    <property type="entry name" value="Rho GTPase activation protein"/>
    <property type="match status" value="1"/>
</dbReference>
<dbReference type="Pfam" id="PF00397">
    <property type="entry name" value="WW"/>
    <property type="match status" value="1"/>
</dbReference>
<dbReference type="InterPro" id="IPR036020">
    <property type="entry name" value="WW_dom_sf"/>
</dbReference>
<evidence type="ECO:0000256" key="1">
    <source>
        <dbReference type="SAM" id="MobiDB-lite"/>
    </source>
</evidence>
<feature type="compositionally biased region" description="Low complexity" evidence="1">
    <location>
        <begin position="381"/>
        <end position="408"/>
    </location>
</feature>
<dbReference type="InterPro" id="IPR008936">
    <property type="entry name" value="Rho_GTPase_activation_prot"/>
</dbReference>
<dbReference type="Pfam" id="PF00784">
    <property type="entry name" value="MyTH4"/>
    <property type="match status" value="1"/>
</dbReference>
<evidence type="ECO:0000259" key="2">
    <source>
        <dbReference type="PROSITE" id="PS50020"/>
    </source>
</evidence>
<dbReference type="InterPro" id="IPR038185">
    <property type="entry name" value="MyTH4_dom_sf"/>
</dbReference>
<protein>
    <submittedName>
        <fullName evidence="5">RhoGAP-domain-containing protein</fullName>
    </submittedName>
</protein>
<dbReference type="GO" id="GO:0007165">
    <property type="term" value="P:signal transduction"/>
    <property type="evidence" value="ECO:0007669"/>
    <property type="project" value="InterPro"/>
</dbReference>
<reference evidence="5 6" key="1">
    <citation type="submission" date="2016-08" db="EMBL/GenBank/DDBJ databases">
        <title>A Parts List for Fungal Cellulosomes Revealed by Comparative Genomics.</title>
        <authorList>
            <consortium name="DOE Joint Genome Institute"/>
            <person name="Haitjema C.H."/>
            <person name="Gilmore S.P."/>
            <person name="Henske J.K."/>
            <person name="Solomon K.V."/>
            <person name="De Groot R."/>
            <person name="Kuo A."/>
            <person name="Mondo S.J."/>
            <person name="Salamov A.A."/>
            <person name="Labutti K."/>
            <person name="Zhao Z."/>
            <person name="Chiniquy J."/>
            <person name="Barry K."/>
            <person name="Brewer H.M."/>
            <person name="Purvine S.O."/>
            <person name="Wright A.T."/>
            <person name="Boxma B."/>
            <person name="Van Alen T."/>
            <person name="Hackstein J.H."/>
            <person name="Baker S.E."/>
            <person name="Grigoriev I.V."/>
            <person name="O'Malley M.A."/>
        </authorList>
    </citation>
    <scope>NUCLEOTIDE SEQUENCE [LARGE SCALE GENOMIC DNA]</scope>
    <source>
        <strain evidence="5 6">G1</strain>
    </source>
</reference>
<dbReference type="SUPFAM" id="SSF48350">
    <property type="entry name" value="GTPase activation domain, GAP"/>
    <property type="match status" value="1"/>
</dbReference>
<evidence type="ECO:0000259" key="3">
    <source>
        <dbReference type="PROSITE" id="PS50238"/>
    </source>
</evidence>
<dbReference type="Proteomes" id="UP000193920">
    <property type="component" value="Unassembled WGS sequence"/>
</dbReference>
<dbReference type="PROSITE" id="PS50238">
    <property type="entry name" value="RHOGAP"/>
    <property type="match status" value="1"/>
</dbReference>
<dbReference type="AlphaFoldDB" id="A0A1Y2BCV5"/>